<dbReference type="InterPro" id="IPR003142">
    <property type="entry name" value="BPL_C"/>
</dbReference>
<keyword evidence="1 5" id="KW-0436">Ligase</keyword>
<dbReference type="Pfam" id="PF03099">
    <property type="entry name" value="BPL_LplA_LipB"/>
    <property type="match status" value="1"/>
</dbReference>
<dbReference type="PANTHER" id="PTHR12835:SF5">
    <property type="entry name" value="BIOTIN--PROTEIN LIGASE"/>
    <property type="match status" value="1"/>
</dbReference>
<evidence type="ECO:0000256" key="3">
    <source>
        <dbReference type="ARBA" id="ARBA00024227"/>
    </source>
</evidence>
<dbReference type="InterPro" id="IPR004408">
    <property type="entry name" value="Biotin_CoA_COase_ligase"/>
</dbReference>
<proteinExistence type="predicted"/>
<gene>
    <name evidence="5" type="ORF">M3D15_00270</name>
</gene>
<dbReference type="InterPro" id="IPR045864">
    <property type="entry name" value="aa-tRNA-synth_II/BPL/LPL"/>
</dbReference>
<evidence type="ECO:0000256" key="2">
    <source>
        <dbReference type="ARBA" id="ARBA00023267"/>
    </source>
</evidence>
<reference evidence="5 6" key="1">
    <citation type="submission" date="2022-04" db="EMBL/GenBank/DDBJ databases">
        <title>Human microbiome associated bacterial genomes.</title>
        <authorList>
            <person name="Sandstrom S."/>
            <person name="Salamzade R."/>
            <person name="Kalan L.R."/>
        </authorList>
    </citation>
    <scope>NUCLEOTIDE SEQUENCE [LARGE SCALE GENOMIC DNA]</scope>
    <source>
        <strain evidence="6">p3-SID1799</strain>
    </source>
</reference>
<evidence type="ECO:0000313" key="5">
    <source>
        <dbReference type="EMBL" id="MCT2041783.1"/>
    </source>
</evidence>
<dbReference type="Pfam" id="PF02237">
    <property type="entry name" value="BPL_C"/>
    <property type="match status" value="1"/>
</dbReference>
<keyword evidence="6" id="KW-1185">Reference proteome</keyword>
<comment type="caution">
    <text evidence="5">The sequence shown here is derived from an EMBL/GenBank/DDBJ whole genome shotgun (WGS) entry which is preliminary data.</text>
</comment>
<evidence type="ECO:0000313" key="6">
    <source>
        <dbReference type="Proteomes" id="UP001525379"/>
    </source>
</evidence>
<dbReference type="Proteomes" id="UP001525379">
    <property type="component" value="Unassembled WGS sequence"/>
</dbReference>
<dbReference type="CDD" id="cd16442">
    <property type="entry name" value="BPL"/>
    <property type="match status" value="1"/>
</dbReference>
<dbReference type="GO" id="GO:0004077">
    <property type="term" value="F:biotin--[biotin carboxyl-carrier protein] ligase activity"/>
    <property type="evidence" value="ECO:0007669"/>
    <property type="project" value="UniProtKB-EC"/>
</dbReference>
<dbReference type="InterPro" id="IPR004143">
    <property type="entry name" value="BPL_LPL_catalytic"/>
</dbReference>
<dbReference type="PROSITE" id="PS51733">
    <property type="entry name" value="BPL_LPL_CATALYTIC"/>
    <property type="match status" value="1"/>
</dbReference>
<dbReference type="PANTHER" id="PTHR12835">
    <property type="entry name" value="BIOTIN PROTEIN LIGASE"/>
    <property type="match status" value="1"/>
</dbReference>
<dbReference type="RefSeq" id="WP_260103564.1">
    <property type="nucleotide sequence ID" value="NZ_JALXSQ010000001.1"/>
</dbReference>
<accession>A0ABT2HTZ1</accession>
<evidence type="ECO:0000256" key="1">
    <source>
        <dbReference type="ARBA" id="ARBA00022598"/>
    </source>
</evidence>
<dbReference type="NCBIfam" id="TIGR00121">
    <property type="entry name" value="birA_ligase"/>
    <property type="match status" value="1"/>
</dbReference>
<dbReference type="EC" id="6.3.4.15" evidence="3"/>
<dbReference type="EMBL" id="JALXSQ010000001">
    <property type="protein sequence ID" value="MCT2041783.1"/>
    <property type="molecule type" value="Genomic_DNA"/>
</dbReference>
<protein>
    <recommendedName>
        <fullName evidence="3">biotin--[biotin carboxyl-carrier protein] ligase</fullName>
        <ecNumber evidence="3">6.3.4.15</ecNumber>
    </recommendedName>
</protein>
<evidence type="ECO:0000259" key="4">
    <source>
        <dbReference type="PROSITE" id="PS51733"/>
    </source>
</evidence>
<sequence>MPEFIQLPETPSTHDELRARWRDAGGALPSGTAIVTDTQTKGRGRHGRSWIAPAGKTIALSVLVAAPDTDVARERFPWLTLAAGLALREVVRPLVPEDHSVTIKWPNDLLIDGRKSAGILAELLDPMPGKLAASVGIGLNVLLAEDELPVPHATSLALAGAELSDALIEELPTLITDALMNRVDRLVNAAWFPKNAGLLAELQEHCETVSQQVRASLPGGEVITGEAIAVLEDGRLELRLADGSRRALSAADVERVRPNLDPSAS</sequence>
<organism evidence="5 6">
    <name type="scientific">Pseudoclavibacter albus</name>
    <dbReference type="NCBI Taxonomy" id="272241"/>
    <lineage>
        <taxon>Bacteria</taxon>
        <taxon>Bacillati</taxon>
        <taxon>Actinomycetota</taxon>
        <taxon>Actinomycetes</taxon>
        <taxon>Micrococcales</taxon>
        <taxon>Microbacteriaceae</taxon>
        <taxon>Pseudoclavibacter</taxon>
    </lineage>
</organism>
<keyword evidence="2" id="KW-0092">Biotin</keyword>
<dbReference type="Gene3D" id="2.30.30.100">
    <property type="match status" value="1"/>
</dbReference>
<dbReference type="Gene3D" id="3.30.930.10">
    <property type="entry name" value="Bira Bifunctional Protein, Domain 2"/>
    <property type="match status" value="1"/>
</dbReference>
<dbReference type="SUPFAM" id="SSF55681">
    <property type="entry name" value="Class II aaRS and biotin synthetases"/>
    <property type="match status" value="1"/>
</dbReference>
<feature type="domain" description="BPL/LPL catalytic" evidence="4">
    <location>
        <begin position="1"/>
        <end position="195"/>
    </location>
</feature>
<name>A0ABT2HTZ1_9MICO</name>